<evidence type="ECO:0000256" key="4">
    <source>
        <dbReference type="ARBA" id="ARBA00022692"/>
    </source>
</evidence>
<dbReference type="PANTHER" id="PTHR34582">
    <property type="entry name" value="UPF0702 TRANSMEMBRANE PROTEIN YCAP"/>
    <property type="match status" value="1"/>
</dbReference>
<feature type="transmembrane region" description="Helical" evidence="7">
    <location>
        <begin position="32"/>
        <end position="50"/>
    </location>
</feature>
<proteinExistence type="inferred from homology"/>
<feature type="domain" description="YetF C-terminal" evidence="8">
    <location>
        <begin position="110"/>
        <end position="179"/>
    </location>
</feature>
<accession>A0A3M8PAD1</accession>
<gene>
    <name evidence="9" type="ORF">EEX84_02675</name>
</gene>
<keyword evidence="6 7" id="KW-0472">Membrane</keyword>
<evidence type="ECO:0000256" key="1">
    <source>
        <dbReference type="ARBA" id="ARBA00004651"/>
    </source>
</evidence>
<evidence type="ECO:0000256" key="2">
    <source>
        <dbReference type="ARBA" id="ARBA00006448"/>
    </source>
</evidence>
<dbReference type="Proteomes" id="UP000275473">
    <property type="component" value="Unassembled WGS sequence"/>
</dbReference>
<keyword evidence="5 7" id="KW-1133">Transmembrane helix</keyword>
<dbReference type="GO" id="GO:0005886">
    <property type="term" value="C:plasma membrane"/>
    <property type="evidence" value="ECO:0007669"/>
    <property type="project" value="UniProtKB-SubCell"/>
</dbReference>
<evidence type="ECO:0000256" key="5">
    <source>
        <dbReference type="ARBA" id="ARBA00022989"/>
    </source>
</evidence>
<name>A0A3M8PAD1_9BACL</name>
<reference evidence="9 10" key="1">
    <citation type="journal article" date="2018" name="Int. J. Syst. Evol. Microbiol.">
        <title>Planococcus salinus sp. nov., a moderately halophilic bacterium isolated from a saline-alkali soil.</title>
        <authorList>
            <person name="Gan L."/>
        </authorList>
    </citation>
    <scope>NUCLEOTIDE SEQUENCE [LARGE SCALE GENOMIC DNA]</scope>
    <source>
        <strain evidence="9 10">LCB217</strain>
    </source>
</reference>
<keyword evidence="4 7" id="KW-0812">Transmembrane</keyword>
<sequence length="194" mass="21783">MTDLFRVFHTANAVGRSDIMFDLVIFDNWNKLIRIFLMTLLIYPFLIVLLRISGKRSLAKVNIFDFIISVALGAAFASILLTRSITFADGALLLFLLIFFQFIISKLEVHSTVFAKLIKATPQFLYVDGKFNENIMKRNRLGMDDLNGAVRKEGMASYEQVEAVVLEGDGTLSVIEKGNYTSKEALDGVEGKEN</sequence>
<feature type="transmembrane region" description="Helical" evidence="7">
    <location>
        <begin position="62"/>
        <end position="81"/>
    </location>
</feature>
<evidence type="ECO:0000256" key="7">
    <source>
        <dbReference type="SAM" id="Phobius"/>
    </source>
</evidence>
<dbReference type="EMBL" id="RIAX01000002">
    <property type="protein sequence ID" value="RNF40351.1"/>
    <property type="molecule type" value="Genomic_DNA"/>
</dbReference>
<evidence type="ECO:0000313" key="10">
    <source>
        <dbReference type="Proteomes" id="UP000275473"/>
    </source>
</evidence>
<comment type="caution">
    <text evidence="9">The sequence shown here is derived from an EMBL/GenBank/DDBJ whole genome shotgun (WGS) entry which is preliminary data.</text>
</comment>
<dbReference type="AlphaFoldDB" id="A0A3M8PAD1"/>
<dbReference type="Gene3D" id="3.30.240.20">
    <property type="entry name" value="bsu07140 like domains"/>
    <property type="match status" value="1"/>
</dbReference>
<feature type="transmembrane region" description="Helical" evidence="7">
    <location>
        <begin position="87"/>
        <end position="104"/>
    </location>
</feature>
<protein>
    <submittedName>
        <fullName evidence="9">DUF421 domain-containing protein</fullName>
    </submittedName>
</protein>
<evidence type="ECO:0000313" key="9">
    <source>
        <dbReference type="EMBL" id="RNF40351.1"/>
    </source>
</evidence>
<evidence type="ECO:0000256" key="6">
    <source>
        <dbReference type="ARBA" id="ARBA00023136"/>
    </source>
</evidence>
<evidence type="ECO:0000259" key="8">
    <source>
        <dbReference type="Pfam" id="PF04239"/>
    </source>
</evidence>
<keyword evidence="3" id="KW-1003">Cell membrane</keyword>
<keyword evidence="10" id="KW-1185">Reference proteome</keyword>
<dbReference type="Pfam" id="PF04239">
    <property type="entry name" value="DUF421"/>
    <property type="match status" value="1"/>
</dbReference>
<dbReference type="InterPro" id="IPR007353">
    <property type="entry name" value="DUF421"/>
</dbReference>
<comment type="similarity">
    <text evidence="2">Belongs to the UPF0702 family.</text>
</comment>
<organism evidence="9 10">
    <name type="scientific">Planococcus salinus</name>
    <dbReference type="NCBI Taxonomy" id="1848460"/>
    <lineage>
        <taxon>Bacteria</taxon>
        <taxon>Bacillati</taxon>
        <taxon>Bacillota</taxon>
        <taxon>Bacilli</taxon>
        <taxon>Bacillales</taxon>
        <taxon>Caryophanaceae</taxon>
        <taxon>Planococcus</taxon>
    </lineage>
</organism>
<dbReference type="PANTHER" id="PTHR34582:SF6">
    <property type="entry name" value="UPF0702 TRANSMEMBRANE PROTEIN YCAP"/>
    <property type="match status" value="1"/>
</dbReference>
<comment type="subcellular location">
    <subcellularLocation>
        <location evidence="1">Cell membrane</location>
        <topology evidence="1">Multi-pass membrane protein</topology>
    </subcellularLocation>
</comment>
<dbReference type="InterPro" id="IPR023090">
    <property type="entry name" value="UPF0702_alpha/beta_dom_sf"/>
</dbReference>
<evidence type="ECO:0000256" key="3">
    <source>
        <dbReference type="ARBA" id="ARBA00022475"/>
    </source>
</evidence>